<reference evidence="1 2" key="1">
    <citation type="journal article" date="2019" name="Genome Biol. Evol.">
        <title>Insights into the evolution of the New World diploid cottons (Gossypium, subgenus Houzingenia) based on genome sequencing.</title>
        <authorList>
            <person name="Grover C.E."/>
            <person name="Arick M.A. 2nd"/>
            <person name="Thrash A."/>
            <person name="Conover J.L."/>
            <person name="Sanders W.S."/>
            <person name="Peterson D.G."/>
            <person name="Frelichowski J.E."/>
            <person name="Scheffler J.A."/>
            <person name="Scheffler B.E."/>
            <person name="Wendel J.F."/>
        </authorList>
    </citation>
    <scope>NUCLEOTIDE SEQUENCE [LARGE SCALE GENOMIC DNA]</scope>
    <source>
        <strain evidence="1">8</strain>
        <tissue evidence="1">Leaf</tissue>
    </source>
</reference>
<dbReference type="AlphaFoldDB" id="A0A7J8NW95"/>
<proteinExistence type="predicted"/>
<evidence type="ECO:0000313" key="2">
    <source>
        <dbReference type="Proteomes" id="UP000593578"/>
    </source>
</evidence>
<dbReference type="InterPro" id="IPR007658">
    <property type="entry name" value="DUF594"/>
</dbReference>
<comment type="caution">
    <text evidence="1">The sequence shown here is derived from an EMBL/GenBank/DDBJ whole genome shotgun (WGS) entry which is preliminary data.</text>
</comment>
<sequence length="133" mass="14824">MASMFSEGGTLDTVAAIKLFTNGLLGIGDAEVFFSFEVTSNSSLTQVEDTEPNVLVEGLHVAHQLLGLLDQFRYDYDGIWEIVSDIWMKMLIHVAKYCSWKEHALALRQGGELLTYVSLLLAHFGLSHYIEPS</sequence>
<protein>
    <submittedName>
        <fullName evidence="1">Uncharacterized protein</fullName>
    </submittedName>
</protein>
<dbReference type="Pfam" id="PF04578">
    <property type="entry name" value="DUF594"/>
    <property type="match status" value="1"/>
</dbReference>
<organism evidence="1 2">
    <name type="scientific">Gossypium raimondii</name>
    <name type="common">Peruvian cotton</name>
    <name type="synonym">Gossypium klotzschianum subsp. raimondii</name>
    <dbReference type="NCBI Taxonomy" id="29730"/>
    <lineage>
        <taxon>Eukaryota</taxon>
        <taxon>Viridiplantae</taxon>
        <taxon>Streptophyta</taxon>
        <taxon>Embryophyta</taxon>
        <taxon>Tracheophyta</taxon>
        <taxon>Spermatophyta</taxon>
        <taxon>Magnoliopsida</taxon>
        <taxon>eudicotyledons</taxon>
        <taxon>Gunneridae</taxon>
        <taxon>Pentapetalae</taxon>
        <taxon>rosids</taxon>
        <taxon>malvids</taxon>
        <taxon>Malvales</taxon>
        <taxon>Malvaceae</taxon>
        <taxon>Malvoideae</taxon>
        <taxon>Gossypium</taxon>
    </lineage>
</organism>
<gene>
    <name evidence="1" type="ORF">Gorai_023388</name>
</gene>
<evidence type="ECO:0000313" key="1">
    <source>
        <dbReference type="EMBL" id="MBA0581203.1"/>
    </source>
</evidence>
<accession>A0A7J8NW95</accession>
<dbReference type="PANTHER" id="PTHR31325">
    <property type="entry name" value="OS01G0798800 PROTEIN-RELATED"/>
    <property type="match status" value="1"/>
</dbReference>
<dbReference type="EMBL" id="JABEZZ010000002">
    <property type="protein sequence ID" value="MBA0581203.1"/>
    <property type="molecule type" value="Genomic_DNA"/>
</dbReference>
<name>A0A7J8NW95_GOSRA</name>
<dbReference type="Proteomes" id="UP000593578">
    <property type="component" value="Unassembled WGS sequence"/>
</dbReference>